<evidence type="ECO:0000256" key="1">
    <source>
        <dbReference type="SAM" id="MobiDB-lite"/>
    </source>
</evidence>
<dbReference type="SUPFAM" id="SSF47598">
    <property type="entry name" value="Ribbon-helix-helix"/>
    <property type="match status" value="1"/>
</dbReference>
<protein>
    <submittedName>
        <fullName evidence="2">Unannotated protein</fullName>
    </submittedName>
</protein>
<feature type="compositionally biased region" description="Basic residues" evidence="1">
    <location>
        <begin position="98"/>
        <end position="107"/>
    </location>
</feature>
<dbReference type="GO" id="GO:0006355">
    <property type="term" value="P:regulation of DNA-templated transcription"/>
    <property type="evidence" value="ECO:0007669"/>
    <property type="project" value="InterPro"/>
</dbReference>
<dbReference type="InterPro" id="IPR046257">
    <property type="entry name" value="DUF6290"/>
</dbReference>
<sequence>MAMLTLRLSDELNERLDWLAQRSGRTKSHFVKKMIAQSIEDMEDQVLGELAIKELLEGPPEDRQTIPWEQVKAELREQELADRSNAKINKRSKESRSGTKKSSNKKN</sequence>
<dbReference type="AlphaFoldDB" id="A0A6J6NDC7"/>
<dbReference type="Pfam" id="PF19807">
    <property type="entry name" value="DUF6290"/>
    <property type="match status" value="1"/>
</dbReference>
<organism evidence="2">
    <name type="scientific">freshwater metagenome</name>
    <dbReference type="NCBI Taxonomy" id="449393"/>
    <lineage>
        <taxon>unclassified sequences</taxon>
        <taxon>metagenomes</taxon>
        <taxon>ecological metagenomes</taxon>
    </lineage>
</organism>
<dbReference type="EMBL" id="CAEZXL010000055">
    <property type="protein sequence ID" value="CAB4684177.1"/>
    <property type="molecule type" value="Genomic_DNA"/>
</dbReference>
<feature type="compositionally biased region" description="Basic and acidic residues" evidence="1">
    <location>
        <begin position="77"/>
        <end position="97"/>
    </location>
</feature>
<feature type="region of interest" description="Disordered" evidence="1">
    <location>
        <begin position="77"/>
        <end position="107"/>
    </location>
</feature>
<reference evidence="2" key="1">
    <citation type="submission" date="2020-05" db="EMBL/GenBank/DDBJ databases">
        <authorList>
            <person name="Chiriac C."/>
            <person name="Salcher M."/>
            <person name="Ghai R."/>
            <person name="Kavagutti S V."/>
        </authorList>
    </citation>
    <scope>NUCLEOTIDE SEQUENCE</scope>
</reference>
<gene>
    <name evidence="2" type="ORF">UFOPK2373_00436</name>
</gene>
<proteinExistence type="predicted"/>
<evidence type="ECO:0000313" key="2">
    <source>
        <dbReference type="EMBL" id="CAB4684177.1"/>
    </source>
</evidence>
<name>A0A6J6NDC7_9ZZZZ</name>
<accession>A0A6J6NDC7</accession>
<dbReference type="InterPro" id="IPR010985">
    <property type="entry name" value="Ribbon_hlx_hlx"/>
</dbReference>